<evidence type="ECO:0000313" key="5">
    <source>
        <dbReference type="Proteomes" id="UP001164803"/>
    </source>
</evidence>
<evidence type="ECO:0000256" key="2">
    <source>
        <dbReference type="SAM" id="Coils"/>
    </source>
</evidence>
<proteinExistence type="inferred from homology"/>
<dbReference type="PANTHER" id="PTHR31088:SF6">
    <property type="entry name" value="PHAGE SHOCK PROTEIN A"/>
    <property type="match status" value="1"/>
</dbReference>
<protein>
    <recommendedName>
        <fullName evidence="6">Phage shock protein A (PspA) family protein</fullName>
    </recommendedName>
</protein>
<comment type="similarity">
    <text evidence="1">Belongs to the PspA/Vipp/IM30 family.</text>
</comment>
<feature type="coiled-coil region" evidence="2">
    <location>
        <begin position="114"/>
        <end position="148"/>
    </location>
</feature>
<feature type="region of interest" description="Disordered" evidence="3">
    <location>
        <begin position="183"/>
        <end position="221"/>
    </location>
</feature>
<evidence type="ECO:0000313" key="4">
    <source>
        <dbReference type="EMBL" id="WAH37655.1"/>
    </source>
</evidence>
<keyword evidence="5" id="KW-1185">Reference proteome</keyword>
<feature type="region of interest" description="Disordered" evidence="3">
    <location>
        <begin position="1"/>
        <end position="22"/>
    </location>
</feature>
<feature type="compositionally biased region" description="Basic and acidic residues" evidence="3">
    <location>
        <begin position="183"/>
        <end position="192"/>
    </location>
</feature>
<name>A0ABY6Z6J7_9BACL</name>
<evidence type="ECO:0008006" key="6">
    <source>
        <dbReference type="Google" id="ProtNLM"/>
    </source>
</evidence>
<reference evidence="4" key="1">
    <citation type="submission" date="2022-08" db="EMBL/GenBank/DDBJ databases">
        <title>Alicyclobacillus dauci DSM2870, complete genome.</title>
        <authorList>
            <person name="Wang Q."/>
            <person name="Cai R."/>
            <person name="Wang Z."/>
        </authorList>
    </citation>
    <scope>NUCLEOTIDE SEQUENCE</scope>
    <source>
        <strain evidence="4">DSM 28700</strain>
    </source>
</reference>
<dbReference type="EMBL" id="CP104064">
    <property type="protein sequence ID" value="WAH37655.1"/>
    <property type="molecule type" value="Genomic_DNA"/>
</dbReference>
<dbReference type="RefSeq" id="WP_268045167.1">
    <property type="nucleotide sequence ID" value="NZ_CP104064.1"/>
</dbReference>
<sequence>MSLFRKLRNAAQQTGKRESGDDNAERAINIYIEAASERLRSFHTEVQRVQAQTITLRRKISELDDFIRHDHDLAKSSLAAGNETEAIKYLEAERRERDRQDDLRSQLALSEKTATQLESLYTKLADRLDRAKAARADLVARRDRAQVQIDAFASLSDVDVHNPLRDFERLELDVIREEARAEAEYEVYHSPRDPVSAAIADLQRELDTSSNDGGKDNRDSR</sequence>
<gene>
    <name evidence="4" type="ORF">NZD86_03755</name>
</gene>
<keyword evidence="2" id="KW-0175">Coiled coil</keyword>
<dbReference type="Proteomes" id="UP001164803">
    <property type="component" value="Chromosome"/>
</dbReference>
<accession>A0ABY6Z6J7</accession>
<organism evidence="4 5">
    <name type="scientific">Alicyclobacillus dauci</name>
    <dbReference type="NCBI Taxonomy" id="1475485"/>
    <lineage>
        <taxon>Bacteria</taxon>
        <taxon>Bacillati</taxon>
        <taxon>Bacillota</taxon>
        <taxon>Bacilli</taxon>
        <taxon>Bacillales</taxon>
        <taxon>Alicyclobacillaceae</taxon>
        <taxon>Alicyclobacillus</taxon>
    </lineage>
</organism>
<evidence type="ECO:0000256" key="3">
    <source>
        <dbReference type="SAM" id="MobiDB-lite"/>
    </source>
</evidence>
<dbReference type="InterPro" id="IPR007157">
    <property type="entry name" value="PspA_VIPP1"/>
</dbReference>
<dbReference type="PANTHER" id="PTHR31088">
    <property type="entry name" value="MEMBRANE-ASSOCIATED PROTEIN VIPP1, CHLOROPLASTIC"/>
    <property type="match status" value="1"/>
</dbReference>
<evidence type="ECO:0000256" key="1">
    <source>
        <dbReference type="ARBA" id="ARBA00043985"/>
    </source>
</evidence>
<feature type="compositionally biased region" description="Basic and acidic residues" evidence="3">
    <location>
        <begin position="202"/>
        <end position="221"/>
    </location>
</feature>